<dbReference type="SUPFAM" id="SSF52540">
    <property type="entry name" value="P-loop containing nucleoside triphosphate hydrolases"/>
    <property type="match status" value="1"/>
</dbReference>
<dbReference type="AlphaFoldDB" id="A0A3S3QGD7"/>
<comment type="caution">
    <text evidence="3">The sequence shown here is derived from an EMBL/GenBank/DDBJ whole genome shotgun (WGS) entry which is preliminary data.</text>
</comment>
<dbReference type="Gene3D" id="3.40.50.300">
    <property type="entry name" value="P-loop containing nucleotide triphosphate hydrolases"/>
    <property type="match status" value="1"/>
</dbReference>
<organism evidence="3 4">
    <name type="scientific">Candidatus Electrothrix aarhusensis</name>
    <dbReference type="NCBI Taxonomy" id="1859131"/>
    <lineage>
        <taxon>Bacteria</taxon>
        <taxon>Pseudomonadati</taxon>
        <taxon>Thermodesulfobacteriota</taxon>
        <taxon>Desulfobulbia</taxon>
        <taxon>Desulfobulbales</taxon>
        <taxon>Desulfobulbaceae</taxon>
        <taxon>Candidatus Electrothrix</taxon>
    </lineage>
</organism>
<dbReference type="InterPro" id="IPR027417">
    <property type="entry name" value="P-loop_NTPase"/>
</dbReference>
<evidence type="ECO:0000259" key="2">
    <source>
        <dbReference type="Pfam" id="PF14491"/>
    </source>
</evidence>
<sequence length="530" mass="60362">MDITLPQKINHTENIIINSNRIVVVGANGSGKTRFGTEIETKYNNQTHRISAQKSLSMPKNVSPTSRESAEKDFLYGYATGGLGHKIGQRWGSNPNTHLLNDFQKLMVLLHTEEYEESIKFKQSYVPGQEDDKPITKLDKIQIIWENVLPHRRLIQKAGTIETFPVENPDGNYNASEMSDGERVVFYLIGEVIAAPINAILVIDEPEIHIHNSITKKLWDEIEKERPDCTFIYLTHDIDFATSRQNATKIWAKSFDGSIWDYEILENNTDIPEQIYLEILGSRKPILFIEGDSSSIDYKLLQLVFSDHTTKPLGSCQKVFESTKAFNEQSGFHHIESIGLIDRDRRTDDEISHINNPNIWVANVAEIENFLLVETVVKEVATKMMKDANEVFEQVKDNIIAFFDSQKNKQALEHSLSKVERLFKNATDNSAVKTIAEFNSSLTAFWDEFNAQNIYTEVLSGFQQLIDNADYDGILKVFNNKGMIANSQVISLCDLNTKNDAYLNYILSLLKLNNDSSERIVQAINEKIEK</sequence>
<dbReference type="InterPro" id="IPR003959">
    <property type="entry name" value="ATPase_AAA_core"/>
</dbReference>
<accession>A0A3S3QGD7</accession>
<dbReference type="GO" id="GO:0016887">
    <property type="term" value="F:ATP hydrolysis activity"/>
    <property type="evidence" value="ECO:0007669"/>
    <property type="project" value="InterPro"/>
</dbReference>
<name>A0A3S3QGD7_9BACT</name>
<feature type="domain" description="DUF4435" evidence="2">
    <location>
        <begin position="283"/>
        <end position="488"/>
    </location>
</feature>
<feature type="domain" description="ATPase AAA-type core" evidence="1">
    <location>
        <begin position="168"/>
        <end position="237"/>
    </location>
</feature>
<reference evidence="3 4" key="1">
    <citation type="submission" date="2017-01" db="EMBL/GenBank/DDBJ databases">
        <title>The cable genome- insights into the physiology and evolution of filamentous bacteria capable of sulfide oxidation via long distance electron transfer.</title>
        <authorList>
            <person name="Schreiber L."/>
            <person name="Bjerg J.T."/>
            <person name="Boggild A."/>
            <person name="Van De Vossenberg J."/>
            <person name="Meysman F."/>
            <person name="Nielsen L.P."/>
            <person name="Schramm A."/>
            <person name="Kjeldsen K.U."/>
        </authorList>
    </citation>
    <scope>NUCLEOTIDE SEQUENCE [LARGE SCALE GENOMIC DNA]</scope>
    <source>
        <strain evidence="3">MCF</strain>
    </source>
</reference>
<keyword evidence="4" id="KW-1185">Reference proteome</keyword>
<evidence type="ECO:0000259" key="1">
    <source>
        <dbReference type="Pfam" id="PF13304"/>
    </source>
</evidence>
<dbReference type="EMBL" id="MTKO01000108">
    <property type="protein sequence ID" value="RWX43832.1"/>
    <property type="molecule type" value="Genomic_DNA"/>
</dbReference>
<evidence type="ECO:0000313" key="3">
    <source>
        <dbReference type="EMBL" id="RWX43832.1"/>
    </source>
</evidence>
<protein>
    <submittedName>
        <fullName evidence="3">AAA domain-containing protein, putative AbiEii toxin, Type IV TA system</fullName>
    </submittedName>
</protein>
<proteinExistence type="predicted"/>
<gene>
    <name evidence="3" type="ORF">H206_03598</name>
</gene>
<evidence type="ECO:0000313" key="4">
    <source>
        <dbReference type="Proteomes" id="UP000287853"/>
    </source>
</evidence>
<dbReference type="GO" id="GO:0005524">
    <property type="term" value="F:ATP binding"/>
    <property type="evidence" value="ECO:0007669"/>
    <property type="project" value="InterPro"/>
</dbReference>
<dbReference type="Pfam" id="PF14491">
    <property type="entry name" value="DUF4435"/>
    <property type="match status" value="1"/>
</dbReference>
<dbReference type="InterPro" id="IPR029492">
    <property type="entry name" value="DUF4435"/>
</dbReference>
<dbReference type="Proteomes" id="UP000287853">
    <property type="component" value="Unassembled WGS sequence"/>
</dbReference>
<dbReference type="Pfam" id="PF13304">
    <property type="entry name" value="AAA_21"/>
    <property type="match status" value="1"/>
</dbReference>